<proteinExistence type="predicted"/>
<evidence type="ECO:0000256" key="2">
    <source>
        <dbReference type="SAM" id="SignalP"/>
    </source>
</evidence>
<dbReference type="EMBL" id="MSIE01000040">
    <property type="protein sequence ID" value="OLF15520.1"/>
    <property type="molecule type" value="Genomic_DNA"/>
</dbReference>
<evidence type="ECO:0000256" key="1">
    <source>
        <dbReference type="SAM" id="MobiDB-lite"/>
    </source>
</evidence>
<dbReference type="Gene3D" id="3.40.50.1820">
    <property type="entry name" value="alpha/beta hydrolase"/>
    <property type="match status" value="1"/>
</dbReference>
<dbReference type="SUPFAM" id="SSF53474">
    <property type="entry name" value="alpha/beta-Hydrolases"/>
    <property type="match status" value="1"/>
</dbReference>
<dbReference type="InterPro" id="IPR029058">
    <property type="entry name" value="AB_hydrolase_fold"/>
</dbReference>
<evidence type="ECO:0000313" key="3">
    <source>
        <dbReference type="EMBL" id="OLF15520.1"/>
    </source>
</evidence>
<name>A0A1Q8CME1_9PSEU</name>
<sequence>MPRHRAVLAALLACLLTGPPLVVSSGAAADPAHLVREATFTDVANGWASVDRYRDTTPGFRDEQYPPDGRGDQDGQRRVFFGGVARPSSSRFLLYSAPGWDTGSKATPVLLVHGANDNPDRAWANPGESGDFGCGSASCPSTGLMQYLSARGHRVFAIGFAHKQGDNLQQAQQVGDAVAVIRARLGVPRVDVVGWSKGMMSARMYLASVRPAWGRPYAGDVRRLVTLGGPNGGYDYPFAHGWAHDFSVWPECGGTVNAPSPHTAMTCLGSLTRHPELSITPAGGFDAYPGQRQMLARWDGVYGLNTATQDWYTTYHGGRGFYTEGPGIQAAIDAGSLVARIRSAPTPADVPVYLLAGGAPTVVGIWNETRGPSDGVVFVSSALSTTGITTVGATALVGTANHLQLGWASAVSATVAGWLA</sequence>
<accession>A0A1Q8CME1</accession>
<keyword evidence="4" id="KW-1185">Reference proteome</keyword>
<feature type="signal peptide" evidence="2">
    <location>
        <begin position="1"/>
        <end position="29"/>
    </location>
</feature>
<keyword evidence="2" id="KW-0732">Signal</keyword>
<gene>
    <name evidence="3" type="ORF">BU204_21590</name>
</gene>
<comment type="caution">
    <text evidence="3">The sequence shown here is derived from an EMBL/GenBank/DDBJ whole genome shotgun (WGS) entry which is preliminary data.</text>
</comment>
<protein>
    <submittedName>
        <fullName evidence="3">Lipase</fullName>
    </submittedName>
</protein>
<dbReference type="RefSeq" id="WP_075127533.1">
    <property type="nucleotide sequence ID" value="NZ_MSIE01000040.1"/>
</dbReference>
<organism evidence="3 4">
    <name type="scientific">Actinophytocola xanthii</name>
    <dbReference type="NCBI Taxonomy" id="1912961"/>
    <lineage>
        <taxon>Bacteria</taxon>
        <taxon>Bacillati</taxon>
        <taxon>Actinomycetota</taxon>
        <taxon>Actinomycetes</taxon>
        <taxon>Pseudonocardiales</taxon>
        <taxon>Pseudonocardiaceae</taxon>
    </lineage>
</organism>
<feature type="region of interest" description="Disordered" evidence="1">
    <location>
        <begin position="55"/>
        <end position="75"/>
    </location>
</feature>
<dbReference type="Proteomes" id="UP000185596">
    <property type="component" value="Unassembled WGS sequence"/>
</dbReference>
<reference evidence="3 4" key="1">
    <citation type="submission" date="2016-12" db="EMBL/GenBank/DDBJ databases">
        <title>The draft genome sequence of Actinophytocola sp. 11-183.</title>
        <authorList>
            <person name="Wang W."/>
            <person name="Yuan L."/>
        </authorList>
    </citation>
    <scope>NUCLEOTIDE SEQUENCE [LARGE SCALE GENOMIC DNA]</scope>
    <source>
        <strain evidence="3 4">11-183</strain>
    </source>
</reference>
<dbReference type="AlphaFoldDB" id="A0A1Q8CME1"/>
<dbReference type="STRING" id="1912961.BU204_21590"/>
<evidence type="ECO:0000313" key="4">
    <source>
        <dbReference type="Proteomes" id="UP000185596"/>
    </source>
</evidence>
<feature type="chain" id="PRO_5010355413" evidence="2">
    <location>
        <begin position="30"/>
        <end position="420"/>
    </location>
</feature>